<dbReference type="Proteomes" id="UP000000657">
    <property type="component" value="Chromosome"/>
</dbReference>
<feature type="region of interest" description="Disordered" evidence="1">
    <location>
        <begin position="1"/>
        <end position="111"/>
    </location>
</feature>
<evidence type="ECO:0000313" key="3">
    <source>
        <dbReference type="Proteomes" id="UP000000657"/>
    </source>
</evidence>
<protein>
    <submittedName>
        <fullName evidence="2">Uncharacterized protein</fullName>
    </submittedName>
</protein>
<accession>Q0RR12</accession>
<keyword evidence="3" id="KW-1185">Reference proteome</keyword>
<name>Q0RR12_FRAAA</name>
<dbReference type="EMBL" id="CT573213">
    <property type="protein sequence ID" value="CAJ60011.1"/>
    <property type="molecule type" value="Genomic_DNA"/>
</dbReference>
<proteinExistence type="predicted"/>
<dbReference type="AlphaFoldDB" id="Q0RR12"/>
<organism evidence="2 3">
    <name type="scientific">Frankia alni (strain DSM 45986 / CECT 9034 / ACN14a)</name>
    <dbReference type="NCBI Taxonomy" id="326424"/>
    <lineage>
        <taxon>Bacteria</taxon>
        <taxon>Bacillati</taxon>
        <taxon>Actinomycetota</taxon>
        <taxon>Actinomycetes</taxon>
        <taxon>Frankiales</taxon>
        <taxon>Frankiaceae</taxon>
        <taxon>Frankia</taxon>
    </lineage>
</organism>
<reference evidence="2 3" key="1">
    <citation type="journal article" date="2007" name="Genome Res.">
        <title>Genome characteristics of facultatively symbiotic Frankia sp. strains reflect host range and host plant biogeography.</title>
        <authorList>
            <person name="Normand P."/>
            <person name="Lapierre P."/>
            <person name="Tisa L.S."/>
            <person name="Gogarten J.P."/>
            <person name="Alloisio N."/>
            <person name="Bagnarol E."/>
            <person name="Bassi C.A."/>
            <person name="Berry A.M."/>
            <person name="Bickhart D.M."/>
            <person name="Choisne N."/>
            <person name="Couloux A."/>
            <person name="Cournoyer B."/>
            <person name="Cruveiller S."/>
            <person name="Daubin V."/>
            <person name="Demange N."/>
            <person name="Francino M.P."/>
            <person name="Goltsman E."/>
            <person name="Huang Y."/>
            <person name="Kopp O.R."/>
            <person name="Labarre L."/>
            <person name="Lapidus A."/>
            <person name="Lavire C."/>
            <person name="Marechal J."/>
            <person name="Martinez M."/>
            <person name="Mastronunzio J.E."/>
            <person name="Mullin B.C."/>
            <person name="Niemann J."/>
            <person name="Pujic P."/>
            <person name="Rawnsley T."/>
            <person name="Rouy Z."/>
            <person name="Schenowitz C."/>
            <person name="Sellstedt A."/>
            <person name="Tavares F."/>
            <person name="Tomkins J.P."/>
            <person name="Vallenet D."/>
            <person name="Valverde C."/>
            <person name="Wall L.G."/>
            <person name="Wang Y."/>
            <person name="Medigue C."/>
            <person name="Benson D.R."/>
        </authorList>
    </citation>
    <scope>NUCLEOTIDE SEQUENCE [LARGE SCALE GENOMIC DNA]</scope>
    <source>
        <strain evidence="3">DSM 45986 / CECT 9034 / ACN14a</strain>
    </source>
</reference>
<dbReference type="KEGG" id="fal:FRAAL1351"/>
<evidence type="ECO:0000313" key="2">
    <source>
        <dbReference type="EMBL" id="CAJ60011.1"/>
    </source>
</evidence>
<sequence length="111" mass="11661">MVPPAAGLPPGHGQETNEHGHTVNAGRQGAEQSVPGRVTGKAREAAMGTQLSQQTDRGAQLDLAVHRPVALRRQADGGAITPTRARRVPPCPKPRTGGPSWSLPASRRWAP</sequence>
<dbReference type="HOGENOM" id="CLU_2154640_0_0_11"/>
<evidence type="ECO:0000256" key="1">
    <source>
        <dbReference type="SAM" id="MobiDB-lite"/>
    </source>
</evidence>
<gene>
    <name evidence="2" type="ordered locus">FRAAL1351</name>
</gene>